<dbReference type="PANTHER" id="PTHR45750">
    <property type="entry name" value="GH11602P"/>
    <property type="match status" value="1"/>
</dbReference>
<evidence type="ECO:0000256" key="2">
    <source>
        <dbReference type="ARBA" id="ARBA00023117"/>
    </source>
</evidence>
<dbReference type="EMBL" id="CAJMWY010000929">
    <property type="protein sequence ID" value="CAE6451983.1"/>
    <property type="molecule type" value="Genomic_DNA"/>
</dbReference>
<accession>A0A8H3GII6</accession>
<evidence type="ECO:0000256" key="5">
    <source>
        <dbReference type="SAM" id="Phobius"/>
    </source>
</evidence>
<proteinExistence type="predicted"/>
<dbReference type="GO" id="GO:0000123">
    <property type="term" value="C:histone acetyltransferase complex"/>
    <property type="evidence" value="ECO:0007669"/>
    <property type="project" value="TreeGrafter"/>
</dbReference>
<protein>
    <recommendedName>
        <fullName evidence="6">Bromo domain-containing protein</fullName>
    </recommendedName>
</protein>
<dbReference type="Proteomes" id="UP000663861">
    <property type="component" value="Unassembled WGS sequence"/>
</dbReference>
<dbReference type="SMART" id="SM00297">
    <property type="entry name" value="BROMO"/>
    <property type="match status" value="1"/>
</dbReference>
<dbReference type="InterPro" id="IPR001487">
    <property type="entry name" value="Bromodomain"/>
</dbReference>
<dbReference type="GO" id="GO:0010484">
    <property type="term" value="F:histone H3 acetyltransferase activity"/>
    <property type="evidence" value="ECO:0007669"/>
    <property type="project" value="TreeGrafter"/>
</dbReference>
<gene>
    <name evidence="7" type="ORF">RDB_LOCUS55857</name>
</gene>
<keyword evidence="3" id="KW-0012">Acyltransferase</keyword>
<dbReference type="CDD" id="cd05509">
    <property type="entry name" value="Bromo_gcn5_like"/>
    <property type="match status" value="1"/>
</dbReference>
<organism evidence="7 8">
    <name type="scientific">Rhizoctonia solani</name>
    <dbReference type="NCBI Taxonomy" id="456999"/>
    <lineage>
        <taxon>Eukaryota</taxon>
        <taxon>Fungi</taxon>
        <taxon>Dikarya</taxon>
        <taxon>Basidiomycota</taxon>
        <taxon>Agaricomycotina</taxon>
        <taxon>Agaricomycetes</taxon>
        <taxon>Cantharellales</taxon>
        <taxon>Ceratobasidiaceae</taxon>
        <taxon>Rhizoctonia</taxon>
    </lineage>
</organism>
<dbReference type="Pfam" id="PF00439">
    <property type="entry name" value="Bromodomain"/>
    <property type="match status" value="1"/>
</dbReference>
<evidence type="ECO:0000313" key="7">
    <source>
        <dbReference type="EMBL" id="CAE6451983.1"/>
    </source>
</evidence>
<dbReference type="InterPro" id="IPR018359">
    <property type="entry name" value="Bromodomain_CS"/>
</dbReference>
<dbReference type="PROSITE" id="PS50014">
    <property type="entry name" value="BROMODOMAIN_2"/>
    <property type="match status" value="1"/>
</dbReference>
<evidence type="ECO:0000256" key="4">
    <source>
        <dbReference type="PROSITE-ProRule" id="PRU00035"/>
    </source>
</evidence>
<dbReference type="Gene3D" id="1.20.920.10">
    <property type="entry name" value="Bromodomain-like"/>
    <property type="match status" value="1"/>
</dbReference>
<evidence type="ECO:0000256" key="3">
    <source>
        <dbReference type="ARBA" id="ARBA00023315"/>
    </source>
</evidence>
<dbReference type="InterPro" id="IPR036427">
    <property type="entry name" value="Bromodomain-like_sf"/>
</dbReference>
<evidence type="ECO:0000313" key="8">
    <source>
        <dbReference type="Proteomes" id="UP000663861"/>
    </source>
</evidence>
<dbReference type="PROSITE" id="PS00633">
    <property type="entry name" value="BROMODOMAIN_1"/>
    <property type="match status" value="1"/>
</dbReference>
<sequence length="177" mass="20269">MNVGKTHSSWTWSLPAVWFLSTLSFRWVLPNRASAPTDNDGLISCPCCRIRTWGNVGVPDHHRIRMPARGPHHSTMEAILKEMHGHAASWPFKRPVNTDEVKDYLDVVKKPMDLSLMDFKLENNAYATIEDFLDDAKLMLDNCKLYNPESTVYHKTAIRMEKALVEILKSVGVDYRV</sequence>
<evidence type="ECO:0000259" key="6">
    <source>
        <dbReference type="PROSITE" id="PS50014"/>
    </source>
</evidence>
<name>A0A8H3GII6_9AGAM</name>
<dbReference type="GO" id="GO:0045944">
    <property type="term" value="P:positive regulation of transcription by RNA polymerase II"/>
    <property type="evidence" value="ECO:0007669"/>
    <property type="project" value="TreeGrafter"/>
</dbReference>
<dbReference type="PRINTS" id="PR00503">
    <property type="entry name" value="BROMODOMAIN"/>
</dbReference>
<comment type="caution">
    <text evidence="7">The sequence shown here is derived from an EMBL/GenBank/DDBJ whole genome shotgun (WGS) entry which is preliminary data.</text>
</comment>
<evidence type="ECO:0000256" key="1">
    <source>
        <dbReference type="ARBA" id="ARBA00022679"/>
    </source>
</evidence>
<keyword evidence="5" id="KW-1133">Transmembrane helix</keyword>
<dbReference type="SUPFAM" id="SSF47370">
    <property type="entry name" value="Bromodomain"/>
    <property type="match status" value="1"/>
</dbReference>
<keyword evidence="5" id="KW-0812">Transmembrane</keyword>
<reference evidence="7" key="1">
    <citation type="submission" date="2021-01" db="EMBL/GenBank/DDBJ databases">
        <authorList>
            <person name="Kaushik A."/>
        </authorList>
    </citation>
    <scope>NUCLEOTIDE SEQUENCE</scope>
    <source>
        <strain evidence="7">AG4-RS23</strain>
    </source>
</reference>
<dbReference type="AlphaFoldDB" id="A0A8H3GII6"/>
<keyword evidence="1" id="KW-0808">Transferase</keyword>
<keyword evidence="5" id="KW-0472">Membrane</keyword>
<feature type="transmembrane region" description="Helical" evidence="5">
    <location>
        <begin position="12"/>
        <end position="29"/>
    </location>
</feature>
<dbReference type="PANTHER" id="PTHR45750:SF3">
    <property type="entry name" value="HISTONE ACETYLTRANSFERASE"/>
    <property type="match status" value="1"/>
</dbReference>
<feature type="domain" description="Bromo" evidence="6">
    <location>
        <begin position="84"/>
        <end position="154"/>
    </location>
</feature>
<keyword evidence="2 4" id="KW-0103">Bromodomain</keyword>
<dbReference type="InterPro" id="IPR037800">
    <property type="entry name" value="GCN5"/>
</dbReference>